<dbReference type="EMBL" id="BNJK01000002">
    <property type="protein sequence ID" value="GHO99808.1"/>
    <property type="molecule type" value="Genomic_DNA"/>
</dbReference>
<feature type="domain" description="Transposase IS116/IS110/IS902 C-terminal" evidence="1">
    <location>
        <begin position="17"/>
        <end position="102"/>
    </location>
</feature>
<dbReference type="Pfam" id="PF02371">
    <property type="entry name" value="Transposase_20"/>
    <property type="match status" value="1"/>
</dbReference>
<keyword evidence="3" id="KW-1185">Reference proteome</keyword>
<protein>
    <recommendedName>
        <fullName evidence="1">Transposase IS116/IS110/IS902 C-terminal domain-containing protein</fullName>
    </recommendedName>
</protein>
<dbReference type="InterPro" id="IPR047650">
    <property type="entry name" value="Transpos_IS110"/>
</dbReference>
<evidence type="ECO:0000313" key="3">
    <source>
        <dbReference type="Proteomes" id="UP000597444"/>
    </source>
</evidence>
<dbReference type="AlphaFoldDB" id="A0A8J3IWI5"/>
<evidence type="ECO:0000313" key="2">
    <source>
        <dbReference type="EMBL" id="GHO99808.1"/>
    </source>
</evidence>
<proteinExistence type="predicted"/>
<reference evidence="2" key="1">
    <citation type="submission" date="2020-10" db="EMBL/GenBank/DDBJ databases">
        <title>Taxonomic study of unclassified bacteria belonging to the class Ktedonobacteria.</title>
        <authorList>
            <person name="Yabe S."/>
            <person name="Wang C.M."/>
            <person name="Zheng Y."/>
            <person name="Sakai Y."/>
            <person name="Cavaletti L."/>
            <person name="Monciardini P."/>
            <person name="Donadio S."/>
        </authorList>
    </citation>
    <scope>NUCLEOTIDE SEQUENCE</scope>
    <source>
        <strain evidence="2">ID150040</strain>
    </source>
</reference>
<organism evidence="2 3">
    <name type="scientific">Reticulibacter mediterranei</name>
    <dbReference type="NCBI Taxonomy" id="2778369"/>
    <lineage>
        <taxon>Bacteria</taxon>
        <taxon>Bacillati</taxon>
        <taxon>Chloroflexota</taxon>
        <taxon>Ktedonobacteria</taxon>
        <taxon>Ktedonobacterales</taxon>
        <taxon>Reticulibacteraceae</taxon>
        <taxon>Reticulibacter</taxon>
    </lineage>
</organism>
<gene>
    <name evidence="2" type="ORF">KSF_098560</name>
</gene>
<dbReference type="GO" id="GO:0006313">
    <property type="term" value="P:DNA transposition"/>
    <property type="evidence" value="ECO:0007669"/>
    <property type="project" value="InterPro"/>
</dbReference>
<dbReference type="GO" id="GO:0004803">
    <property type="term" value="F:transposase activity"/>
    <property type="evidence" value="ECO:0007669"/>
    <property type="project" value="InterPro"/>
</dbReference>
<sequence length="122" mass="13330">MLEAEICQIVEQSRGGQILISIPGLGPLAAATVIAVIGTIANFESAAAFKSYLGWAPKRAQSGTSFDRSSLATTGVRPTKQILYLVVCGALRKKDCEWARLYEHLLPRMCSYTVHVFGWSLR</sequence>
<dbReference type="InterPro" id="IPR003346">
    <property type="entry name" value="Transposase_20"/>
</dbReference>
<evidence type="ECO:0000259" key="1">
    <source>
        <dbReference type="Pfam" id="PF02371"/>
    </source>
</evidence>
<dbReference type="PANTHER" id="PTHR33055">
    <property type="entry name" value="TRANSPOSASE FOR INSERTION SEQUENCE ELEMENT IS1111A"/>
    <property type="match status" value="1"/>
</dbReference>
<dbReference type="PANTHER" id="PTHR33055:SF3">
    <property type="entry name" value="PUTATIVE TRANSPOSASE FOR IS117-RELATED"/>
    <property type="match status" value="1"/>
</dbReference>
<accession>A0A8J3IWI5</accession>
<dbReference type="Proteomes" id="UP000597444">
    <property type="component" value="Unassembled WGS sequence"/>
</dbReference>
<dbReference type="GO" id="GO:0003677">
    <property type="term" value="F:DNA binding"/>
    <property type="evidence" value="ECO:0007669"/>
    <property type="project" value="InterPro"/>
</dbReference>
<comment type="caution">
    <text evidence="2">The sequence shown here is derived from an EMBL/GenBank/DDBJ whole genome shotgun (WGS) entry which is preliminary data.</text>
</comment>
<name>A0A8J3IWI5_9CHLR</name>
<dbReference type="RefSeq" id="WP_220210428.1">
    <property type="nucleotide sequence ID" value="NZ_BNJK01000002.1"/>
</dbReference>